<dbReference type="AlphaFoldDB" id="G2XQ07"/>
<evidence type="ECO:0000313" key="1">
    <source>
        <dbReference type="EMBL" id="CCD42895.1"/>
    </source>
</evidence>
<dbReference type="EMBL" id="FQ790250">
    <property type="protein sequence ID" value="CCD42895.1"/>
    <property type="molecule type" value="Genomic_DNA"/>
</dbReference>
<name>G2XQ07_BOTF4</name>
<sequence length="56" mass="6116">MWGDIVGLLTPIQSYSDYHSVSCCGDSAPPTKSRHFDTCYKARQDTDSAKACEKGS</sequence>
<dbReference type="HOGENOM" id="CLU_3013895_0_0_1"/>
<protein>
    <submittedName>
        <fullName evidence="1">Uncharacterized protein</fullName>
    </submittedName>
</protein>
<proteinExistence type="predicted"/>
<gene>
    <name evidence="1" type="ORF">BofuT4_uP071910.1</name>
</gene>
<organism evidence="1 2">
    <name type="scientific">Botryotinia fuckeliana (strain T4)</name>
    <name type="common">Noble rot fungus</name>
    <name type="synonym">Botrytis cinerea</name>
    <dbReference type="NCBI Taxonomy" id="999810"/>
    <lineage>
        <taxon>Eukaryota</taxon>
        <taxon>Fungi</taxon>
        <taxon>Dikarya</taxon>
        <taxon>Ascomycota</taxon>
        <taxon>Pezizomycotina</taxon>
        <taxon>Leotiomycetes</taxon>
        <taxon>Helotiales</taxon>
        <taxon>Sclerotiniaceae</taxon>
        <taxon>Botrytis</taxon>
    </lineage>
</organism>
<dbReference type="Proteomes" id="UP000008177">
    <property type="component" value="Unplaced contigs"/>
</dbReference>
<evidence type="ECO:0000313" key="2">
    <source>
        <dbReference type="Proteomes" id="UP000008177"/>
    </source>
</evidence>
<accession>G2XQ07</accession>
<reference evidence="2" key="1">
    <citation type="journal article" date="2011" name="PLoS Genet.">
        <title>Genomic analysis of the necrotrophic fungal pathogens Sclerotinia sclerotiorum and Botrytis cinerea.</title>
        <authorList>
            <person name="Amselem J."/>
            <person name="Cuomo C.A."/>
            <person name="van Kan J.A."/>
            <person name="Viaud M."/>
            <person name="Benito E.P."/>
            <person name="Couloux A."/>
            <person name="Coutinho P.M."/>
            <person name="de Vries R.P."/>
            <person name="Dyer P.S."/>
            <person name="Fillinger S."/>
            <person name="Fournier E."/>
            <person name="Gout L."/>
            <person name="Hahn M."/>
            <person name="Kohn L."/>
            <person name="Lapalu N."/>
            <person name="Plummer K.M."/>
            <person name="Pradier J.M."/>
            <person name="Quevillon E."/>
            <person name="Sharon A."/>
            <person name="Simon A."/>
            <person name="ten Have A."/>
            <person name="Tudzynski B."/>
            <person name="Tudzynski P."/>
            <person name="Wincker P."/>
            <person name="Andrew M."/>
            <person name="Anthouard V."/>
            <person name="Beever R.E."/>
            <person name="Beffa R."/>
            <person name="Benoit I."/>
            <person name="Bouzid O."/>
            <person name="Brault B."/>
            <person name="Chen Z."/>
            <person name="Choquer M."/>
            <person name="Collemare J."/>
            <person name="Cotton P."/>
            <person name="Danchin E.G."/>
            <person name="Da Silva C."/>
            <person name="Gautier A."/>
            <person name="Giraud C."/>
            <person name="Giraud T."/>
            <person name="Gonzalez C."/>
            <person name="Grossetete S."/>
            <person name="Guldener U."/>
            <person name="Henrissat B."/>
            <person name="Howlett B.J."/>
            <person name="Kodira C."/>
            <person name="Kretschmer M."/>
            <person name="Lappartient A."/>
            <person name="Leroch M."/>
            <person name="Levis C."/>
            <person name="Mauceli E."/>
            <person name="Neuveglise C."/>
            <person name="Oeser B."/>
            <person name="Pearson M."/>
            <person name="Poulain J."/>
            <person name="Poussereau N."/>
            <person name="Quesneville H."/>
            <person name="Rascle C."/>
            <person name="Schumacher J."/>
            <person name="Segurens B."/>
            <person name="Sexton A."/>
            <person name="Silva E."/>
            <person name="Sirven C."/>
            <person name="Soanes D.M."/>
            <person name="Talbot N.J."/>
            <person name="Templeton M."/>
            <person name="Yandava C."/>
            <person name="Yarden O."/>
            <person name="Zeng Q."/>
            <person name="Rollins J.A."/>
            <person name="Lebrun M.H."/>
            <person name="Dickman M."/>
        </authorList>
    </citation>
    <scope>NUCLEOTIDE SEQUENCE [LARGE SCALE GENOMIC DNA]</scope>
    <source>
        <strain evidence="2">T4</strain>
    </source>
</reference>
<dbReference type="InParanoid" id="G2XQ07"/>